<reference evidence="1" key="1">
    <citation type="journal article" date="2020" name="mSystems">
        <title>Genome- and Community-Level Interaction Insights into Carbon Utilization and Element Cycling Functions of Hydrothermarchaeota in Hydrothermal Sediment.</title>
        <authorList>
            <person name="Zhou Z."/>
            <person name="Liu Y."/>
            <person name="Xu W."/>
            <person name="Pan J."/>
            <person name="Luo Z.H."/>
            <person name="Li M."/>
        </authorList>
    </citation>
    <scope>NUCLEOTIDE SEQUENCE [LARGE SCALE GENOMIC DNA]</scope>
    <source>
        <strain evidence="1">SpSt-374</strain>
    </source>
</reference>
<accession>A0A7C3VR40</accession>
<sequence length="103" mass="11439">MFICEERFLILRANFPSWAAAAARSNRTGAAIGQTTTRRAKFPDSGQLWCHRHIYPQSLLPTHAIWAVCCLSVTLYFAPQQPQCSECGDRSLPGGDENSLVLD</sequence>
<name>A0A7C3VR40_9CYAN</name>
<dbReference type="EMBL" id="DSPX01000078">
    <property type="protein sequence ID" value="HGG00576.1"/>
    <property type="molecule type" value="Genomic_DNA"/>
</dbReference>
<dbReference type="AlphaFoldDB" id="A0A7C3VR40"/>
<protein>
    <submittedName>
        <fullName evidence="1">Uncharacterized protein</fullName>
    </submittedName>
</protein>
<evidence type="ECO:0000313" key="1">
    <source>
        <dbReference type="EMBL" id="HGG00576.1"/>
    </source>
</evidence>
<gene>
    <name evidence="1" type="ORF">ENR15_07965</name>
</gene>
<comment type="caution">
    <text evidence="1">The sequence shown here is derived from an EMBL/GenBank/DDBJ whole genome shotgun (WGS) entry which is preliminary data.</text>
</comment>
<proteinExistence type="predicted"/>
<organism evidence="1">
    <name type="scientific">Planktothricoides sp. SpSt-374</name>
    <dbReference type="NCBI Taxonomy" id="2282167"/>
    <lineage>
        <taxon>Bacteria</taxon>
        <taxon>Bacillati</taxon>
        <taxon>Cyanobacteriota</taxon>
        <taxon>Cyanophyceae</taxon>
        <taxon>Oscillatoriophycideae</taxon>
        <taxon>Oscillatoriales</taxon>
        <taxon>Oscillatoriaceae</taxon>
        <taxon>Planktothricoides</taxon>
    </lineage>
</organism>